<feature type="domain" description="SnoaL-like" evidence="1">
    <location>
        <begin position="4"/>
        <end position="133"/>
    </location>
</feature>
<protein>
    <submittedName>
        <fullName evidence="2">SnoaL-like domain-containing protein</fullName>
    </submittedName>
</protein>
<dbReference type="Proteomes" id="UP000199004">
    <property type="component" value="Unassembled WGS sequence"/>
</dbReference>
<dbReference type="EMBL" id="FNIC01000002">
    <property type="protein sequence ID" value="SDN35696.1"/>
    <property type="molecule type" value="Genomic_DNA"/>
</dbReference>
<evidence type="ECO:0000313" key="3">
    <source>
        <dbReference type="Proteomes" id="UP000199004"/>
    </source>
</evidence>
<dbReference type="Gene3D" id="3.10.450.50">
    <property type="match status" value="1"/>
</dbReference>
<dbReference type="STRING" id="1005944.SAMN05192576_2108"/>
<proteinExistence type="predicted"/>
<organism evidence="2 3">
    <name type="scientific">Nocardioides szechwanensis</name>
    <dbReference type="NCBI Taxonomy" id="1005944"/>
    <lineage>
        <taxon>Bacteria</taxon>
        <taxon>Bacillati</taxon>
        <taxon>Actinomycetota</taxon>
        <taxon>Actinomycetes</taxon>
        <taxon>Propionibacteriales</taxon>
        <taxon>Nocardioidaceae</taxon>
        <taxon>Nocardioides</taxon>
    </lineage>
</organism>
<sequence length="148" mass="16869">MADSARQIENLLYDYAERIDAGDFEGVADLFTHARIHGQENGPPETVFEGRAGALRLYEMSTRRYDDDGTPKTHHITTNVRVEVDEEAGTGTCRSYFAVAQATPELPLQLIITGRYHDTFQRLEGRWWFASRTMFVDQVGDLSQHLLF</sequence>
<dbReference type="OrthoDB" id="1492465at2"/>
<dbReference type="InterPro" id="IPR032710">
    <property type="entry name" value="NTF2-like_dom_sf"/>
</dbReference>
<keyword evidence="3" id="KW-1185">Reference proteome</keyword>
<evidence type="ECO:0000313" key="2">
    <source>
        <dbReference type="EMBL" id="SDN35696.1"/>
    </source>
</evidence>
<evidence type="ECO:0000259" key="1">
    <source>
        <dbReference type="Pfam" id="PF13577"/>
    </source>
</evidence>
<dbReference type="SUPFAM" id="SSF54427">
    <property type="entry name" value="NTF2-like"/>
    <property type="match status" value="1"/>
</dbReference>
<dbReference type="Pfam" id="PF13577">
    <property type="entry name" value="SnoaL_4"/>
    <property type="match status" value="1"/>
</dbReference>
<reference evidence="2 3" key="1">
    <citation type="submission" date="2016-10" db="EMBL/GenBank/DDBJ databases">
        <authorList>
            <person name="de Groot N.N."/>
        </authorList>
    </citation>
    <scope>NUCLEOTIDE SEQUENCE [LARGE SCALE GENOMIC DNA]</scope>
    <source>
        <strain evidence="2 3">CGMCC 1.11147</strain>
    </source>
</reference>
<dbReference type="InterPro" id="IPR037401">
    <property type="entry name" value="SnoaL-like"/>
</dbReference>
<name>A0A1H0ARN2_9ACTN</name>
<dbReference type="RefSeq" id="WP_091024415.1">
    <property type="nucleotide sequence ID" value="NZ_BKAE01000011.1"/>
</dbReference>
<gene>
    <name evidence="2" type="ORF">SAMN05192576_2108</name>
</gene>
<dbReference type="AlphaFoldDB" id="A0A1H0ARN2"/>
<accession>A0A1H0ARN2</accession>